<name>A0A8J5X6M6_DIALT</name>
<dbReference type="OrthoDB" id="10494907at2759"/>
<keyword evidence="1" id="KW-0175">Coiled coil</keyword>
<evidence type="ECO:0000256" key="1">
    <source>
        <dbReference type="SAM" id="Coils"/>
    </source>
</evidence>
<protein>
    <submittedName>
        <fullName evidence="3">Uncharacterized protein</fullName>
    </submittedName>
</protein>
<comment type="caution">
    <text evidence="3">The sequence shown here is derived from an EMBL/GenBank/DDBJ whole genome shotgun (WGS) entry which is preliminary data.</text>
</comment>
<reference evidence="3" key="1">
    <citation type="submission" date="2021-05" db="EMBL/GenBank/DDBJ databases">
        <title>The genome of the haptophyte Pavlova lutheri (Diacronema luteri, Pavlovales) - a model for lipid biosynthesis in eukaryotic algae.</title>
        <authorList>
            <person name="Hulatt C.J."/>
            <person name="Posewitz M.C."/>
        </authorList>
    </citation>
    <scope>NUCLEOTIDE SEQUENCE</scope>
    <source>
        <strain evidence="3">NIVA-4/92</strain>
    </source>
</reference>
<feature type="coiled-coil region" evidence="1">
    <location>
        <begin position="93"/>
        <end position="127"/>
    </location>
</feature>
<evidence type="ECO:0000256" key="2">
    <source>
        <dbReference type="SAM" id="MobiDB-lite"/>
    </source>
</evidence>
<dbReference type="EMBL" id="JAGTXO010000085">
    <property type="protein sequence ID" value="KAG8457062.1"/>
    <property type="molecule type" value="Genomic_DNA"/>
</dbReference>
<gene>
    <name evidence="3" type="ORF">KFE25_004373</name>
</gene>
<evidence type="ECO:0000313" key="4">
    <source>
        <dbReference type="Proteomes" id="UP000751190"/>
    </source>
</evidence>
<accession>A0A8J5X6M6</accession>
<feature type="region of interest" description="Disordered" evidence="2">
    <location>
        <begin position="1"/>
        <end position="26"/>
    </location>
</feature>
<dbReference type="Proteomes" id="UP000751190">
    <property type="component" value="Unassembled WGS sequence"/>
</dbReference>
<keyword evidence="4" id="KW-1185">Reference proteome</keyword>
<evidence type="ECO:0000313" key="3">
    <source>
        <dbReference type="EMBL" id="KAG8457062.1"/>
    </source>
</evidence>
<organism evidence="3 4">
    <name type="scientific">Diacronema lutheri</name>
    <name type="common">Unicellular marine alga</name>
    <name type="synonym">Monochrysis lutheri</name>
    <dbReference type="NCBI Taxonomy" id="2081491"/>
    <lineage>
        <taxon>Eukaryota</taxon>
        <taxon>Haptista</taxon>
        <taxon>Haptophyta</taxon>
        <taxon>Pavlovophyceae</taxon>
        <taxon>Pavlovales</taxon>
        <taxon>Pavlovaceae</taxon>
        <taxon>Diacronema</taxon>
    </lineage>
</organism>
<proteinExistence type="predicted"/>
<sequence>MAAGFAFGSPGHGSPFGTPPTPRGSLKWAGQVATARRAALHSLSALLQHQRRWEAYAAESARTLERLANARTEHEYVTCHAPDALGAHAVLSARLADASARECELRMEALQRELARLGDANDGMQGAAREARAAVAAAAGVLGDEWARSEVIARTASGARLCALADVVAREHARELELKTAIVAHLRALGCVCAPHEADERNRLRALYLASWIMQPGRSGHGDDSAEHCARALREELS</sequence>
<dbReference type="AlphaFoldDB" id="A0A8J5X6M6"/>